<sequence>MVVERAARPSARGRDRRVETRRRTWQILALVGVWLAGAVVAGLLAFVSSSTNVVVASHDAVVRPDFSGVAVLHTGPVLPDVRVDSGSVIGVDIRLGKADADSVDDLVDRYALLASQPEGQVAKVTDAVRGLVVDAAIRGAVIGLLPVGVWLLVGPVRRRELAARIGRPQAAVCVVVVAGVALALVQPWTHDDDPVAAGEDWESLSAFLGPDVPVPDDLAGVEVRGDVTTASTHRLIESALDTYDASKTFYADAAERAAGLPLRNPRADETVVVFVSDRHDNIGMDRVARAIADAGGATAVFDGGDDTSTGSSWEAFSLDSVSAAFEGFDRWGIAGNHDHGDFVPTYLADHDWTMLDGEVVDGPAGTTLLGVDDPRSSGLGNWRDETGLTFADVENRIADAACDADPRVTTILVHDANLGREALARGCAELVLGGHTHVRAGPDRVEGANGEVGYTYTTGTAGGAAYAIALGSKPRRAADISLVTYKDGHPFGIQWVTLQTTGVFEVGNWVPLTYLR</sequence>
<feature type="transmembrane region" description="Helical" evidence="1">
    <location>
        <begin position="165"/>
        <end position="185"/>
    </location>
</feature>
<reference evidence="2 3" key="1">
    <citation type="journal article" date="2019" name="Int. J. Syst. Evol. Microbiol.">
        <title>The Global Catalogue of Microorganisms (GCM) 10K type strain sequencing project: providing services to taxonomists for standard genome sequencing and annotation.</title>
        <authorList>
            <consortium name="The Broad Institute Genomics Platform"/>
            <consortium name="The Broad Institute Genome Sequencing Center for Infectious Disease"/>
            <person name="Wu L."/>
            <person name="Ma J."/>
        </authorList>
    </citation>
    <scope>NUCLEOTIDE SEQUENCE [LARGE SCALE GENOMIC DNA]</scope>
    <source>
        <strain evidence="2 3">JCM 11813</strain>
    </source>
</reference>
<dbReference type="InterPro" id="IPR029052">
    <property type="entry name" value="Metallo-depent_PP-like"/>
</dbReference>
<accession>A0ABN1UTC0</accession>
<keyword evidence="1" id="KW-0472">Membrane</keyword>
<dbReference type="EMBL" id="BAAAJE010000035">
    <property type="protein sequence ID" value="GAA1165772.1"/>
    <property type="molecule type" value="Genomic_DNA"/>
</dbReference>
<dbReference type="SUPFAM" id="SSF56300">
    <property type="entry name" value="Metallo-dependent phosphatases"/>
    <property type="match status" value="1"/>
</dbReference>
<evidence type="ECO:0000313" key="2">
    <source>
        <dbReference type="EMBL" id="GAA1165772.1"/>
    </source>
</evidence>
<organism evidence="2 3">
    <name type="scientific">Nocardioides aquiterrae</name>
    <dbReference type="NCBI Taxonomy" id="203799"/>
    <lineage>
        <taxon>Bacteria</taxon>
        <taxon>Bacillati</taxon>
        <taxon>Actinomycetota</taxon>
        <taxon>Actinomycetes</taxon>
        <taxon>Propionibacteriales</taxon>
        <taxon>Nocardioidaceae</taxon>
        <taxon>Nocardioides</taxon>
    </lineage>
</organism>
<keyword evidence="1" id="KW-0812">Transmembrane</keyword>
<proteinExistence type="predicted"/>
<dbReference type="RefSeq" id="WP_343911227.1">
    <property type="nucleotide sequence ID" value="NZ_BAAAJE010000035.1"/>
</dbReference>
<evidence type="ECO:0008006" key="4">
    <source>
        <dbReference type="Google" id="ProtNLM"/>
    </source>
</evidence>
<gene>
    <name evidence="2" type="ORF">GCM10009606_48940</name>
</gene>
<protein>
    <recommendedName>
        <fullName evidence="4">Metallophosphoesterase</fullName>
    </recommendedName>
</protein>
<evidence type="ECO:0000256" key="1">
    <source>
        <dbReference type="SAM" id="Phobius"/>
    </source>
</evidence>
<feature type="transmembrane region" description="Helical" evidence="1">
    <location>
        <begin position="135"/>
        <end position="153"/>
    </location>
</feature>
<keyword evidence="3" id="KW-1185">Reference proteome</keyword>
<comment type="caution">
    <text evidence="2">The sequence shown here is derived from an EMBL/GenBank/DDBJ whole genome shotgun (WGS) entry which is preliminary data.</text>
</comment>
<dbReference type="Proteomes" id="UP001499979">
    <property type="component" value="Unassembled WGS sequence"/>
</dbReference>
<evidence type="ECO:0000313" key="3">
    <source>
        <dbReference type="Proteomes" id="UP001499979"/>
    </source>
</evidence>
<name>A0ABN1UTC0_9ACTN</name>
<keyword evidence="1" id="KW-1133">Transmembrane helix</keyword>
<feature type="transmembrane region" description="Helical" evidence="1">
    <location>
        <begin position="24"/>
        <end position="47"/>
    </location>
</feature>